<evidence type="ECO:0000313" key="4">
    <source>
        <dbReference type="Proteomes" id="UP000799444"/>
    </source>
</evidence>
<feature type="chain" id="PRO_5040476213" evidence="2">
    <location>
        <begin position="22"/>
        <end position="249"/>
    </location>
</feature>
<dbReference type="AlphaFoldDB" id="A0A9P4USA2"/>
<feature type="region of interest" description="Disordered" evidence="1">
    <location>
        <begin position="119"/>
        <end position="147"/>
    </location>
</feature>
<keyword evidence="4" id="KW-1185">Reference proteome</keyword>
<comment type="caution">
    <text evidence="3">The sequence shown here is derived from an EMBL/GenBank/DDBJ whole genome shotgun (WGS) entry which is preliminary data.</text>
</comment>
<keyword evidence="2" id="KW-0732">Signal</keyword>
<gene>
    <name evidence="3" type="ORF">EJ04DRAFT_571192</name>
</gene>
<organism evidence="3 4">
    <name type="scientific">Polyplosphaeria fusca</name>
    <dbReference type="NCBI Taxonomy" id="682080"/>
    <lineage>
        <taxon>Eukaryota</taxon>
        <taxon>Fungi</taxon>
        <taxon>Dikarya</taxon>
        <taxon>Ascomycota</taxon>
        <taxon>Pezizomycotina</taxon>
        <taxon>Dothideomycetes</taxon>
        <taxon>Pleosporomycetidae</taxon>
        <taxon>Pleosporales</taxon>
        <taxon>Tetraplosphaeriaceae</taxon>
        <taxon>Polyplosphaeria</taxon>
    </lineage>
</organism>
<sequence>MYLNVILPFVVVQTLAPFVVGTPVPQTQRPIKWECFCNDWQTGIYRSLPSICQEVGGQSGLVSCIISGTKDQVPFGFTDNACIARYGASYKGRCNIVVPCVYDCGQTSDDSNYYNSNLPNTTLPETTLPKTTLPETTLPKTTLPETTLPETTQAPIGYMCTCHNYGTGVYGNLPTICKEVGGQVEQTGLACNICSTKGQVPFGFTNAACTAKYGAGYTATCSVIIDNIPPGFFPGYPIANPPTTPPVCG</sequence>
<evidence type="ECO:0000256" key="2">
    <source>
        <dbReference type="SAM" id="SignalP"/>
    </source>
</evidence>
<dbReference type="EMBL" id="ML996449">
    <property type="protein sequence ID" value="KAF2726522.1"/>
    <property type="molecule type" value="Genomic_DNA"/>
</dbReference>
<proteinExistence type="predicted"/>
<protein>
    <submittedName>
        <fullName evidence="3">Uncharacterized protein</fullName>
    </submittedName>
</protein>
<name>A0A9P4USA2_9PLEO</name>
<reference evidence="3" key="1">
    <citation type="journal article" date="2020" name="Stud. Mycol.">
        <title>101 Dothideomycetes genomes: a test case for predicting lifestyles and emergence of pathogens.</title>
        <authorList>
            <person name="Haridas S."/>
            <person name="Albert R."/>
            <person name="Binder M."/>
            <person name="Bloem J."/>
            <person name="Labutti K."/>
            <person name="Salamov A."/>
            <person name="Andreopoulos B."/>
            <person name="Baker S."/>
            <person name="Barry K."/>
            <person name="Bills G."/>
            <person name="Bluhm B."/>
            <person name="Cannon C."/>
            <person name="Castanera R."/>
            <person name="Culley D."/>
            <person name="Daum C."/>
            <person name="Ezra D."/>
            <person name="Gonzalez J."/>
            <person name="Henrissat B."/>
            <person name="Kuo A."/>
            <person name="Liang C."/>
            <person name="Lipzen A."/>
            <person name="Lutzoni F."/>
            <person name="Magnuson J."/>
            <person name="Mondo S."/>
            <person name="Nolan M."/>
            <person name="Ohm R."/>
            <person name="Pangilinan J."/>
            <person name="Park H.-J."/>
            <person name="Ramirez L."/>
            <person name="Alfaro M."/>
            <person name="Sun H."/>
            <person name="Tritt A."/>
            <person name="Yoshinaga Y."/>
            <person name="Zwiers L.-H."/>
            <person name="Turgeon B."/>
            <person name="Goodwin S."/>
            <person name="Spatafora J."/>
            <person name="Crous P."/>
            <person name="Grigoriev I."/>
        </authorList>
    </citation>
    <scope>NUCLEOTIDE SEQUENCE</scope>
    <source>
        <strain evidence="3">CBS 125425</strain>
    </source>
</reference>
<accession>A0A9P4USA2</accession>
<feature type="signal peptide" evidence="2">
    <location>
        <begin position="1"/>
        <end position="21"/>
    </location>
</feature>
<evidence type="ECO:0000256" key="1">
    <source>
        <dbReference type="SAM" id="MobiDB-lite"/>
    </source>
</evidence>
<evidence type="ECO:0000313" key="3">
    <source>
        <dbReference type="EMBL" id="KAF2726522.1"/>
    </source>
</evidence>
<dbReference type="Proteomes" id="UP000799444">
    <property type="component" value="Unassembled WGS sequence"/>
</dbReference>